<evidence type="ECO:0000256" key="1">
    <source>
        <dbReference type="SAM" id="MobiDB-lite"/>
    </source>
</evidence>
<protein>
    <submittedName>
        <fullName evidence="2">Uncharacterized protein</fullName>
    </submittedName>
</protein>
<comment type="caution">
    <text evidence="2">The sequence shown here is derived from an EMBL/GenBank/DDBJ whole genome shotgun (WGS) entry which is preliminary data.</text>
</comment>
<proteinExistence type="predicted"/>
<sequence>MHSWRSAGSRPLRRSPPLWTRAQPTEEPCRDSLRLPPLIPRPGDVHQDRSGWRRPTDRRRTVRRVRP</sequence>
<evidence type="ECO:0000313" key="3">
    <source>
        <dbReference type="Proteomes" id="UP001589575"/>
    </source>
</evidence>
<dbReference type="EMBL" id="JBHMFI010000001">
    <property type="protein sequence ID" value="MFB9072688.1"/>
    <property type="molecule type" value="Genomic_DNA"/>
</dbReference>
<accession>A0ABV5G2J1</accession>
<dbReference type="Proteomes" id="UP001589575">
    <property type="component" value="Unassembled WGS sequence"/>
</dbReference>
<reference evidence="2 3" key="1">
    <citation type="submission" date="2024-09" db="EMBL/GenBank/DDBJ databases">
        <authorList>
            <person name="Sun Q."/>
            <person name="Mori K."/>
        </authorList>
    </citation>
    <scope>NUCLEOTIDE SEQUENCE [LARGE SCALE GENOMIC DNA]</scope>
    <source>
        <strain evidence="2 3">CCM 7609</strain>
    </source>
</reference>
<gene>
    <name evidence="2" type="ORF">ACFFX0_16380</name>
</gene>
<feature type="region of interest" description="Disordered" evidence="1">
    <location>
        <begin position="1"/>
        <end position="67"/>
    </location>
</feature>
<evidence type="ECO:0000313" key="2">
    <source>
        <dbReference type="EMBL" id="MFB9072688.1"/>
    </source>
</evidence>
<name>A0ABV5G2J1_9MICC</name>
<feature type="compositionally biased region" description="Basic and acidic residues" evidence="1">
    <location>
        <begin position="43"/>
        <end position="59"/>
    </location>
</feature>
<keyword evidence="3" id="KW-1185">Reference proteome</keyword>
<organism evidence="2 3">
    <name type="scientific">Citricoccus parietis</name>
    <dbReference type="NCBI Taxonomy" id="592307"/>
    <lineage>
        <taxon>Bacteria</taxon>
        <taxon>Bacillati</taxon>
        <taxon>Actinomycetota</taxon>
        <taxon>Actinomycetes</taxon>
        <taxon>Micrococcales</taxon>
        <taxon>Micrococcaceae</taxon>
        <taxon>Citricoccus</taxon>
    </lineage>
</organism>